<dbReference type="Pfam" id="PF09445">
    <property type="entry name" value="Methyltransf_15"/>
    <property type="match status" value="1"/>
</dbReference>
<sequence>MYWEAWKDVLIPLSWVHKYREHCNPEFITWYDSYVQDYPEVLPWITEELGVSELLEDKTRTSNLENGCGDSVETNVCEGKAVGTNVGEGREAVGTDVREGEAVGTSVCEGKATEGEDNSSDSEFDMTEFFDFLNGDIDSIGENAEVIVKDTESGKEDKSVSGTSKETGETRGGVSILVLDDLYTKHTKKRYLVHLRTFLRSSEVESSQDLDAFFKTEAGIDFNLQTATVEDETNTKRLSDDTGHSHSIKNKGKLKSQKQTEDTRKETLENGTGTYQPERSPITQGHNDRGGCDAVLCEERTAPRVSEATGGLVEYTGGEESTQGLAGGVCVSASQEHKTSKRRRKEDNVKSQGTSWALKYVQGKTATQSEASQPNKRPPVSPELHGAVPGTSIAPEPPETAPGALEVARTGEKDVADVVYLSPPWGGIKYLEEEVYNVYRLGGTMNCARLMRAARSITPNVALFLPRNSDVYQVIELAGVDGMVDVETAYMGPKKKAITAYFGDLAVKCFCQNYRSKIKQLN</sequence>
<protein>
    <recommendedName>
        <fullName evidence="1">Trimethylguanosine synthase</fullName>
    </recommendedName>
    <alternativeName>
        <fullName evidence="7">Cap-specific guanine-N(2) methyltransferase</fullName>
    </alternativeName>
</protein>
<feature type="compositionally biased region" description="Polar residues" evidence="8">
    <location>
        <begin position="269"/>
        <end position="285"/>
    </location>
</feature>
<evidence type="ECO:0000313" key="10">
    <source>
        <dbReference type="Proteomes" id="UP000324222"/>
    </source>
</evidence>
<dbReference type="PANTHER" id="PTHR14741">
    <property type="entry name" value="S-ADENOSYLMETHIONINE-DEPENDENT METHYLTRANSFERASE RELATED"/>
    <property type="match status" value="1"/>
</dbReference>
<accession>A0A5B7EJX3</accession>
<dbReference type="PANTHER" id="PTHR14741:SF32">
    <property type="entry name" value="TRIMETHYLGUANOSINE SYNTHASE"/>
    <property type="match status" value="1"/>
</dbReference>
<feature type="region of interest" description="Disordered" evidence="8">
    <location>
        <begin position="232"/>
        <end position="288"/>
    </location>
</feature>
<organism evidence="9 10">
    <name type="scientific">Portunus trituberculatus</name>
    <name type="common">Swimming crab</name>
    <name type="synonym">Neptunus trituberculatus</name>
    <dbReference type="NCBI Taxonomy" id="210409"/>
    <lineage>
        <taxon>Eukaryota</taxon>
        <taxon>Metazoa</taxon>
        <taxon>Ecdysozoa</taxon>
        <taxon>Arthropoda</taxon>
        <taxon>Crustacea</taxon>
        <taxon>Multicrustacea</taxon>
        <taxon>Malacostraca</taxon>
        <taxon>Eumalacostraca</taxon>
        <taxon>Eucarida</taxon>
        <taxon>Decapoda</taxon>
        <taxon>Pleocyemata</taxon>
        <taxon>Brachyura</taxon>
        <taxon>Eubrachyura</taxon>
        <taxon>Portunoidea</taxon>
        <taxon>Portunidae</taxon>
        <taxon>Portuninae</taxon>
        <taxon>Portunus</taxon>
    </lineage>
</organism>
<evidence type="ECO:0000256" key="6">
    <source>
        <dbReference type="ARBA" id="ARBA00049075"/>
    </source>
</evidence>
<evidence type="ECO:0000256" key="8">
    <source>
        <dbReference type="SAM" id="MobiDB-lite"/>
    </source>
</evidence>
<evidence type="ECO:0000256" key="5">
    <source>
        <dbReference type="ARBA" id="ARBA00048763"/>
    </source>
</evidence>
<dbReference type="Proteomes" id="UP000324222">
    <property type="component" value="Unassembled WGS sequence"/>
</dbReference>
<proteinExistence type="inferred from homology"/>
<comment type="caution">
    <text evidence="9">The sequence shown here is derived from an EMBL/GenBank/DDBJ whole genome shotgun (WGS) entry which is preliminary data.</text>
</comment>
<dbReference type="AlphaFoldDB" id="A0A5B7EJX3"/>
<feature type="compositionally biased region" description="Polar residues" evidence="8">
    <location>
        <begin position="364"/>
        <end position="375"/>
    </location>
</feature>
<dbReference type="Gene3D" id="3.40.50.150">
    <property type="entry name" value="Vaccinia Virus protein VP39"/>
    <property type="match status" value="1"/>
</dbReference>
<dbReference type="GO" id="GO:0005634">
    <property type="term" value="C:nucleus"/>
    <property type="evidence" value="ECO:0007669"/>
    <property type="project" value="TreeGrafter"/>
</dbReference>
<evidence type="ECO:0000256" key="2">
    <source>
        <dbReference type="ARBA" id="ARBA00025783"/>
    </source>
</evidence>
<feature type="region of interest" description="Disordered" evidence="8">
    <location>
        <begin position="304"/>
        <end position="403"/>
    </location>
</feature>
<feature type="compositionally biased region" description="Basic and acidic residues" evidence="8">
    <location>
        <begin position="150"/>
        <end position="159"/>
    </location>
</feature>
<comment type="catalytic activity">
    <reaction evidence="4">
        <text>a 5'-end (N(7)-methyl 5'-triphosphoguanosine)-ribonucleoside in snoRNA + S-adenosyl-L-methionine = a 5'-end (N(2),N(7)-dimethyl 5'-triphosphoguanosine)-ribonucleoside in snoRNA + S-adenosyl-L-homocysteine + H(+)</text>
        <dbReference type="Rhea" id="RHEA:78475"/>
        <dbReference type="Rhea" id="RHEA-COMP:19086"/>
        <dbReference type="Rhea" id="RHEA-COMP:19088"/>
        <dbReference type="ChEBI" id="CHEBI:15378"/>
        <dbReference type="ChEBI" id="CHEBI:57856"/>
        <dbReference type="ChEBI" id="CHEBI:59789"/>
        <dbReference type="ChEBI" id="CHEBI:156461"/>
        <dbReference type="ChEBI" id="CHEBI:172880"/>
    </reaction>
    <physiologicalReaction direction="left-to-right" evidence="4">
        <dbReference type="Rhea" id="RHEA:78476"/>
    </physiologicalReaction>
</comment>
<feature type="compositionally biased region" description="Basic residues" evidence="8">
    <location>
        <begin position="246"/>
        <end position="256"/>
    </location>
</feature>
<evidence type="ECO:0000256" key="3">
    <source>
        <dbReference type="ARBA" id="ARBA00047418"/>
    </source>
</evidence>
<reference evidence="9 10" key="1">
    <citation type="submission" date="2019-05" db="EMBL/GenBank/DDBJ databases">
        <title>Another draft genome of Portunus trituberculatus and its Hox gene families provides insights of decapod evolution.</title>
        <authorList>
            <person name="Jeong J.-H."/>
            <person name="Song I."/>
            <person name="Kim S."/>
            <person name="Choi T."/>
            <person name="Kim D."/>
            <person name="Ryu S."/>
            <person name="Kim W."/>
        </authorList>
    </citation>
    <scope>NUCLEOTIDE SEQUENCE [LARGE SCALE GENOMIC DNA]</scope>
    <source>
        <tissue evidence="9">Muscle</tissue>
    </source>
</reference>
<keyword evidence="10" id="KW-1185">Reference proteome</keyword>
<name>A0A5B7EJX3_PORTR</name>
<comment type="catalytic activity">
    <reaction evidence="5">
        <text>a 5'-end (N(2),N(7)-dimethyl 5'-triphosphoguanosine)-ribonucleoside in snRNA + S-adenosyl-L-methionine = a 5'-end (N(2),N(2),N(7)-trimethyl 5'-triphosphoguanosine)-ribonucleoside in snRNA + S-adenosyl-L-homocysteine + H(+)</text>
        <dbReference type="Rhea" id="RHEA:78479"/>
        <dbReference type="Rhea" id="RHEA-COMP:19087"/>
        <dbReference type="Rhea" id="RHEA-COMP:19089"/>
        <dbReference type="ChEBI" id="CHEBI:15378"/>
        <dbReference type="ChEBI" id="CHEBI:57856"/>
        <dbReference type="ChEBI" id="CHEBI:59789"/>
        <dbReference type="ChEBI" id="CHEBI:167623"/>
        <dbReference type="ChEBI" id="CHEBI:172880"/>
    </reaction>
    <physiologicalReaction direction="left-to-right" evidence="5">
        <dbReference type="Rhea" id="RHEA:78480"/>
    </physiologicalReaction>
</comment>
<comment type="catalytic activity">
    <reaction evidence="6">
        <text>a 5'-end (N(7)-methyl 5'-triphosphoguanosine)-ribonucleoside in snRNA + S-adenosyl-L-methionine = a 5'-end (N(2),N(7)-dimethyl 5'-triphosphoguanosine)-ribonucleoside in snRNA + S-adenosyl-L-homocysteine + H(+)</text>
        <dbReference type="Rhea" id="RHEA:78471"/>
        <dbReference type="Rhea" id="RHEA-COMP:19085"/>
        <dbReference type="Rhea" id="RHEA-COMP:19087"/>
        <dbReference type="ChEBI" id="CHEBI:15378"/>
        <dbReference type="ChEBI" id="CHEBI:57856"/>
        <dbReference type="ChEBI" id="CHEBI:59789"/>
        <dbReference type="ChEBI" id="CHEBI:156461"/>
        <dbReference type="ChEBI" id="CHEBI:172880"/>
    </reaction>
    <physiologicalReaction direction="left-to-right" evidence="6">
        <dbReference type="Rhea" id="RHEA:78472"/>
    </physiologicalReaction>
</comment>
<evidence type="ECO:0000256" key="4">
    <source>
        <dbReference type="ARBA" id="ARBA00048740"/>
    </source>
</evidence>
<dbReference type="InterPro" id="IPR019012">
    <property type="entry name" value="RNA_cap_Gua-N2-MeTrfase"/>
</dbReference>
<comment type="similarity">
    <text evidence="2">Belongs to the methyltransferase superfamily. Trimethylguanosine synthase family.</text>
</comment>
<dbReference type="EMBL" id="VSRR010003138">
    <property type="protein sequence ID" value="MPC34820.1"/>
    <property type="molecule type" value="Genomic_DNA"/>
</dbReference>
<gene>
    <name evidence="9" type="primary">Tgs1</name>
    <name evidence="9" type="ORF">E2C01_028221</name>
</gene>
<dbReference type="OrthoDB" id="162894at2759"/>
<dbReference type="InterPro" id="IPR029063">
    <property type="entry name" value="SAM-dependent_MTases_sf"/>
</dbReference>
<evidence type="ECO:0000256" key="1">
    <source>
        <dbReference type="ARBA" id="ARBA00018517"/>
    </source>
</evidence>
<feature type="region of interest" description="Disordered" evidence="8">
    <location>
        <begin position="150"/>
        <end position="170"/>
    </location>
</feature>
<comment type="catalytic activity">
    <reaction evidence="3">
        <text>a 5'-end (N(2),N(7)-dimethyl 5'-triphosphoguanosine)-ribonucleoside in snoRNA + S-adenosyl-L-methionine = a 5'-end (N(2),N(2),N(7)-trimethyl 5'-triphosphoguanosine)-ribonucleoside in snoRNA + S-adenosyl-L-homocysteine + H(+)</text>
        <dbReference type="Rhea" id="RHEA:78507"/>
        <dbReference type="Rhea" id="RHEA-COMP:19088"/>
        <dbReference type="Rhea" id="RHEA-COMP:19090"/>
        <dbReference type="ChEBI" id="CHEBI:15378"/>
        <dbReference type="ChEBI" id="CHEBI:57856"/>
        <dbReference type="ChEBI" id="CHEBI:59789"/>
        <dbReference type="ChEBI" id="CHEBI:167623"/>
        <dbReference type="ChEBI" id="CHEBI:172880"/>
    </reaction>
    <physiologicalReaction direction="left-to-right" evidence="3">
        <dbReference type="Rhea" id="RHEA:78508"/>
    </physiologicalReaction>
</comment>
<feature type="compositionally biased region" description="Basic and acidic residues" evidence="8">
    <location>
        <begin position="258"/>
        <end position="268"/>
    </location>
</feature>
<dbReference type="GO" id="GO:0071164">
    <property type="term" value="F:RNA cap trimethylguanosine synthase activity"/>
    <property type="evidence" value="ECO:0007669"/>
    <property type="project" value="TreeGrafter"/>
</dbReference>
<evidence type="ECO:0000313" key="9">
    <source>
        <dbReference type="EMBL" id="MPC34820.1"/>
    </source>
</evidence>
<evidence type="ECO:0000256" key="7">
    <source>
        <dbReference type="ARBA" id="ARBA00049790"/>
    </source>
</evidence>
<feature type="compositionally biased region" description="Basic and acidic residues" evidence="8">
    <location>
        <begin position="233"/>
        <end position="244"/>
    </location>
</feature>